<evidence type="ECO:0000313" key="1">
    <source>
        <dbReference type="EMBL" id="KAK5119002.1"/>
    </source>
</evidence>
<dbReference type="AlphaFoldDB" id="A0AAN7YL44"/>
<dbReference type="EMBL" id="JAVRRL010000001">
    <property type="protein sequence ID" value="KAK5119002.1"/>
    <property type="molecule type" value="Genomic_DNA"/>
</dbReference>
<comment type="caution">
    <text evidence="1">The sequence shown here is derived from an EMBL/GenBank/DDBJ whole genome shotgun (WGS) entry which is preliminary data.</text>
</comment>
<dbReference type="Gene3D" id="2.60.120.10">
    <property type="entry name" value="Jelly Rolls"/>
    <property type="match status" value="1"/>
</dbReference>
<sequence length="218" mass="24481">MTAAVGESKVISGPFLLFNRSLVVEFLEPKTTTPVSSVVIKVTFKGDHANTKLGKRHPAAPPLHLHFEQSESFVVLSGRIGHTEGYDLIDHIFTPKDGVNEIRPWLPHNFWPDPTCTDTDTVVVVWAHPEATPSPIHINFFESLFTLLSAKYEAGKTPDFLQLCLSQHEVASTGVILPRVWWLGPLRWWVPWVMQGALAQVARWSGYQAFPYANDKSR</sequence>
<organism evidence="1 2">
    <name type="scientific">Meristemomyces frigidus</name>
    <dbReference type="NCBI Taxonomy" id="1508187"/>
    <lineage>
        <taxon>Eukaryota</taxon>
        <taxon>Fungi</taxon>
        <taxon>Dikarya</taxon>
        <taxon>Ascomycota</taxon>
        <taxon>Pezizomycotina</taxon>
        <taxon>Dothideomycetes</taxon>
        <taxon>Dothideomycetidae</taxon>
        <taxon>Mycosphaerellales</taxon>
        <taxon>Teratosphaeriaceae</taxon>
        <taxon>Meristemomyces</taxon>
    </lineage>
</organism>
<proteinExistence type="predicted"/>
<name>A0AAN7YL44_9PEZI</name>
<dbReference type="InterPro" id="IPR014710">
    <property type="entry name" value="RmlC-like_jellyroll"/>
</dbReference>
<reference evidence="1" key="1">
    <citation type="submission" date="2023-08" db="EMBL/GenBank/DDBJ databases">
        <title>Black Yeasts Isolated from many extreme environments.</title>
        <authorList>
            <person name="Coleine C."/>
            <person name="Stajich J.E."/>
            <person name="Selbmann L."/>
        </authorList>
    </citation>
    <scope>NUCLEOTIDE SEQUENCE</scope>
    <source>
        <strain evidence="1">CCFEE 5401</strain>
    </source>
</reference>
<protein>
    <submittedName>
        <fullName evidence="1">Uncharacterized protein</fullName>
    </submittedName>
</protein>
<dbReference type="Proteomes" id="UP001310890">
    <property type="component" value="Unassembled WGS sequence"/>
</dbReference>
<gene>
    <name evidence="1" type="ORF">LTR62_000213</name>
</gene>
<evidence type="ECO:0000313" key="2">
    <source>
        <dbReference type="Proteomes" id="UP001310890"/>
    </source>
</evidence>
<accession>A0AAN7YL44</accession>